<accession>A0AAV5S3J5</accession>
<dbReference type="GO" id="GO:0030674">
    <property type="term" value="F:protein-macromolecule adaptor activity"/>
    <property type="evidence" value="ECO:0007669"/>
    <property type="project" value="TreeGrafter"/>
</dbReference>
<comment type="caution">
    <text evidence="3">The sequence shown here is derived from an EMBL/GenBank/DDBJ whole genome shotgun (WGS) entry which is preliminary data.</text>
</comment>
<feature type="region of interest" description="Disordered" evidence="1">
    <location>
        <begin position="656"/>
        <end position="720"/>
    </location>
</feature>
<feature type="region of interest" description="Disordered" evidence="1">
    <location>
        <begin position="605"/>
        <end position="629"/>
    </location>
</feature>
<evidence type="ECO:0000259" key="2">
    <source>
        <dbReference type="SMART" id="SM01017"/>
    </source>
</evidence>
<protein>
    <submittedName>
        <fullName evidence="3">Aly2 protein</fullName>
    </submittedName>
</protein>
<organism evidence="3 4">
    <name type="scientific">Maudiozyma humilis</name>
    <name type="common">Sour dough yeast</name>
    <name type="synonym">Kazachstania humilis</name>
    <dbReference type="NCBI Taxonomy" id="51915"/>
    <lineage>
        <taxon>Eukaryota</taxon>
        <taxon>Fungi</taxon>
        <taxon>Dikarya</taxon>
        <taxon>Ascomycota</taxon>
        <taxon>Saccharomycotina</taxon>
        <taxon>Saccharomycetes</taxon>
        <taxon>Saccharomycetales</taxon>
        <taxon>Saccharomycetaceae</taxon>
        <taxon>Maudiozyma</taxon>
    </lineage>
</organism>
<dbReference type="PANTHER" id="PTHR11188:SF174">
    <property type="entry name" value="ARRESTIN-RELATED TRAFFICKING ADAPTER 10-RELATED"/>
    <property type="match status" value="1"/>
</dbReference>
<feature type="compositionally biased region" description="Low complexity" evidence="1">
    <location>
        <begin position="700"/>
        <end position="711"/>
    </location>
</feature>
<name>A0AAV5S3J5_MAUHU</name>
<dbReference type="InterPro" id="IPR014752">
    <property type="entry name" value="Arrestin-like_C"/>
</dbReference>
<feature type="region of interest" description="Disordered" evidence="1">
    <location>
        <begin position="293"/>
        <end position="313"/>
    </location>
</feature>
<dbReference type="GO" id="GO:0005829">
    <property type="term" value="C:cytosol"/>
    <property type="evidence" value="ECO:0007669"/>
    <property type="project" value="TreeGrafter"/>
</dbReference>
<dbReference type="EMBL" id="BTGD01000020">
    <property type="protein sequence ID" value="GMM58202.1"/>
    <property type="molecule type" value="Genomic_DNA"/>
</dbReference>
<evidence type="ECO:0000256" key="1">
    <source>
        <dbReference type="SAM" id="MobiDB-lite"/>
    </source>
</evidence>
<feature type="domain" description="Arrestin C-terminal-like" evidence="2">
    <location>
        <begin position="402"/>
        <end position="570"/>
    </location>
</feature>
<dbReference type="GO" id="GO:0031625">
    <property type="term" value="F:ubiquitin protein ligase binding"/>
    <property type="evidence" value="ECO:0007669"/>
    <property type="project" value="TreeGrafter"/>
</dbReference>
<dbReference type="SUPFAM" id="SSF81296">
    <property type="entry name" value="E set domains"/>
    <property type="match status" value="1"/>
</dbReference>
<feature type="region of interest" description="Disordered" evidence="1">
    <location>
        <begin position="864"/>
        <end position="885"/>
    </location>
</feature>
<evidence type="ECO:0000313" key="4">
    <source>
        <dbReference type="Proteomes" id="UP001377567"/>
    </source>
</evidence>
<feature type="region of interest" description="Disordered" evidence="1">
    <location>
        <begin position="944"/>
        <end position="1016"/>
    </location>
</feature>
<keyword evidence="4" id="KW-1185">Reference proteome</keyword>
<feature type="region of interest" description="Disordered" evidence="1">
    <location>
        <begin position="243"/>
        <end position="274"/>
    </location>
</feature>
<dbReference type="AlphaFoldDB" id="A0AAV5S3J5"/>
<feature type="compositionally biased region" description="Acidic residues" evidence="1">
    <location>
        <begin position="864"/>
        <end position="876"/>
    </location>
</feature>
<dbReference type="PANTHER" id="PTHR11188">
    <property type="entry name" value="ARRESTIN DOMAIN CONTAINING PROTEIN"/>
    <property type="match status" value="1"/>
</dbReference>
<dbReference type="InterPro" id="IPR050357">
    <property type="entry name" value="Arrestin_domain-protein"/>
</dbReference>
<dbReference type="GO" id="GO:0070086">
    <property type="term" value="P:ubiquitin-dependent endocytosis"/>
    <property type="evidence" value="ECO:0007669"/>
    <property type="project" value="TreeGrafter"/>
</dbReference>
<dbReference type="Pfam" id="PF02752">
    <property type="entry name" value="Arrestin_C"/>
    <property type="match status" value="1"/>
</dbReference>
<reference evidence="3 4" key="1">
    <citation type="journal article" date="2023" name="Elife">
        <title>Identification of key yeast species and microbe-microbe interactions impacting larval growth of Drosophila in the wild.</title>
        <authorList>
            <person name="Mure A."/>
            <person name="Sugiura Y."/>
            <person name="Maeda R."/>
            <person name="Honda K."/>
            <person name="Sakurai N."/>
            <person name="Takahashi Y."/>
            <person name="Watada M."/>
            <person name="Katoh T."/>
            <person name="Gotoh A."/>
            <person name="Gotoh Y."/>
            <person name="Taniguchi I."/>
            <person name="Nakamura K."/>
            <person name="Hayashi T."/>
            <person name="Katayama T."/>
            <person name="Uemura T."/>
            <person name="Hattori Y."/>
        </authorList>
    </citation>
    <scope>NUCLEOTIDE SEQUENCE [LARGE SCALE GENOMIC DNA]</scope>
    <source>
        <strain evidence="3 4">KH-74</strain>
    </source>
</reference>
<feature type="region of interest" description="Disordered" evidence="1">
    <location>
        <begin position="766"/>
        <end position="830"/>
    </location>
</feature>
<feature type="compositionally biased region" description="Polar residues" evidence="1">
    <location>
        <begin position="963"/>
        <end position="988"/>
    </location>
</feature>
<dbReference type="InterPro" id="IPR014756">
    <property type="entry name" value="Ig_E-set"/>
</dbReference>
<proteinExistence type="predicted"/>
<dbReference type="InterPro" id="IPR011022">
    <property type="entry name" value="Arrestin_C-like"/>
</dbReference>
<feature type="compositionally biased region" description="Polar residues" evidence="1">
    <location>
        <begin position="1113"/>
        <end position="1122"/>
    </location>
</feature>
<feature type="compositionally biased region" description="Low complexity" evidence="1">
    <location>
        <begin position="214"/>
        <end position="227"/>
    </location>
</feature>
<dbReference type="Proteomes" id="UP001377567">
    <property type="component" value="Unassembled WGS sequence"/>
</dbReference>
<feature type="region of interest" description="Disordered" evidence="1">
    <location>
        <begin position="192"/>
        <end position="227"/>
    </location>
</feature>
<sequence>MPQLTTVMSPVFPPEKDADVAANAAPLKHSAHIQLFIRLVEPVVFFQGFETQHTGDRLPAVLRGSLIVRILKPTKLKGISLAFKGYSRTEWPEGIPPKRQEFVEINDIVNHTWPFYDATDPVDSEPQPDREYDYLLRASGASMYKPPGGATASTSATNLAAGASASKIPGMTSPLQLSPVSSNTNINQSLGQALATTPKKEGSSGNLGRRRSRANSSGSLSASKNSASVRSLSPLNLFRRVTSTNHDNAANGSPASTRPISRVASSTSTNETVKPVTSTSIFSELLSSTFSSGEPAASQGKTHSTSHAHDSLIGGASHIGGSESFTFQPGDYIYTFEQIVPQSYPETIKADFGFVEYFLLATIERYGAFKSNMNARLPVTIVRTQSDTSVEESEPILISRDWENQLFYDIVISSKDIILDAFLPIHFSFSPLDKITLHRVRIYITETMEYYCRGKKIHRLEPTKKFLLAEHCGPALPNAPKDANGVKAKYMGNLLEDEDGFLSNKSFEFQVFIPSRFGSHQRLHPDTGFDKIKSNHWIKLCLRLSRMVDGKRKHYEISIDSPMHVLHKLCSHANTLLPSYTFHSLTSAGMLFPSAASISVATPSLNSKQDADSVSESTKSNNSRNSDEMSSMYHTSNIFFPKEVFTSPLLSPNVQPIDVSSMNGPARTPLPRITPNRIPSSTNAHRYPATLPHNPHARHSSGNSTSTNGSNQKDIFTSPKLKSNIYQPEQIERALTSPQAVPLSPITSPLIRPVSFAPNDADVLSIASDATDDPPPEFNFDSNTPVVSRPASALHMRDGRRNSNLPNGQPPSYGEALIGRAGDKSSSSNLANSRLSRLSLNKSQDSLAFSMNRRRSNVNLDDELENSMTSNDDDGDIASNFSFGEASNHTQNLPVNILRSHSPTSIRPMSTDFMFGGGRTDGNNMLPSTLRTDNHFYNDMNQIFNDDASPSGNPISPVHESATETLEASPRTSINSSAGLSPHSSIGRASTGVPTKDTLGSEPLLHNGLRSSISDGNAAADTTEMSYDASYGQFGDSMLDLQEQPLDSSVDITALYNRNTAGWNTLQFDEGIDSSRNSRNRSHSNGGTDSSSRLSELAAHNDVKTINAEGDPSYSSVENPMG</sequence>
<evidence type="ECO:0000313" key="3">
    <source>
        <dbReference type="EMBL" id="GMM58202.1"/>
    </source>
</evidence>
<dbReference type="SMART" id="SM01017">
    <property type="entry name" value="Arrestin_C"/>
    <property type="match status" value="1"/>
</dbReference>
<feature type="region of interest" description="Disordered" evidence="1">
    <location>
        <begin position="1070"/>
        <end position="1122"/>
    </location>
</feature>
<gene>
    <name evidence="3" type="ORF">DAKH74_048180</name>
</gene>
<feature type="compositionally biased region" description="Polar residues" evidence="1">
    <location>
        <begin position="944"/>
        <end position="954"/>
    </location>
</feature>
<dbReference type="Gene3D" id="2.60.40.640">
    <property type="match status" value="2"/>
</dbReference>